<evidence type="ECO:0000313" key="3">
    <source>
        <dbReference type="EMBL" id="RYN68186.1"/>
    </source>
</evidence>
<dbReference type="KEGG" id="aalt:CC77DRAFT_924813"/>
<dbReference type="AlphaFoldDB" id="A0A177E3E8"/>
<proteinExistence type="predicted"/>
<feature type="transmembrane region" description="Helical" evidence="1">
    <location>
        <begin position="46"/>
        <end position="67"/>
    </location>
</feature>
<dbReference type="EMBL" id="KV441469">
    <property type="protein sequence ID" value="OAG26484.1"/>
    <property type="molecule type" value="Genomic_DNA"/>
</dbReference>
<gene>
    <name evidence="3" type="ORF">AA0117_g11308</name>
    <name evidence="2" type="ORF">CC77DRAFT_924813</name>
</gene>
<accession>A0A177E3E8</accession>
<protein>
    <recommendedName>
        <fullName evidence="6">MARVEL domain-containing protein</fullName>
    </recommendedName>
</protein>
<feature type="transmembrane region" description="Helical" evidence="1">
    <location>
        <begin position="74"/>
        <end position="94"/>
    </location>
</feature>
<evidence type="ECO:0000313" key="4">
    <source>
        <dbReference type="Proteomes" id="UP000077248"/>
    </source>
</evidence>
<dbReference type="GeneID" id="29119416"/>
<dbReference type="OMA" id="QMRFLAI"/>
<keyword evidence="1" id="KW-1133">Transmembrane helix</keyword>
<keyword evidence="4" id="KW-1185">Reference proteome</keyword>
<organism evidence="2 4">
    <name type="scientific">Alternaria alternata</name>
    <name type="common">Alternaria rot fungus</name>
    <name type="synonym">Torula alternata</name>
    <dbReference type="NCBI Taxonomy" id="5599"/>
    <lineage>
        <taxon>Eukaryota</taxon>
        <taxon>Fungi</taxon>
        <taxon>Dikarya</taxon>
        <taxon>Ascomycota</taxon>
        <taxon>Pezizomycotina</taxon>
        <taxon>Dothideomycetes</taxon>
        <taxon>Pleosporomycetidae</taxon>
        <taxon>Pleosporales</taxon>
        <taxon>Pleosporineae</taxon>
        <taxon>Pleosporaceae</taxon>
        <taxon>Alternaria</taxon>
        <taxon>Alternaria sect. Alternaria</taxon>
        <taxon>Alternaria alternata complex</taxon>
    </lineage>
</organism>
<reference evidence="5" key="2">
    <citation type="journal article" date="2019" name="bioRxiv">
        <title>Genomics, evolutionary history and diagnostics of the Alternaria alternata species group including apple and Asian pear pathotypes.</title>
        <authorList>
            <person name="Armitage A.D."/>
            <person name="Cockerton H.M."/>
            <person name="Sreenivasaprasad S."/>
            <person name="Woodhall J.W."/>
            <person name="Lane C.R."/>
            <person name="Harrison R.J."/>
            <person name="Clarkson J.P."/>
        </authorList>
    </citation>
    <scope>NUCLEOTIDE SEQUENCE [LARGE SCALE GENOMIC DNA]</scope>
    <source>
        <strain evidence="5">FERA 1177</strain>
    </source>
</reference>
<evidence type="ECO:0008006" key="6">
    <source>
        <dbReference type="Google" id="ProtNLM"/>
    </source>
</evidence>
<dbReference type="Proteomes" id="UP000291422">
    <property type="component" value="Unassembled WGS sequence"/>
</dbReference>
<reference evidence="2 4" key="1">
    <citation type="submission" date="2016-05" db="EMBL/GenBank/DDBJ databases">
        <title>Comparative analysis of secretome profiles of manganese(II)-oxidizing ascomycete fungi.</title>
        <authorList>
            <consortium name="DOE Joint Genome Institute"/>
            <person name="Zeiner C.A."/>
            <person name="Purvine S.O."/>
            <person name="Zink E.M."/>
            <person name="Wu S."/>
            <person name="Pasa-Tolic L."/>
            <person name="Chaput D.L."/>
            <person name="Haridas S."/>
            <person name="Grigoriev I.V."/>
            <person name="Santelli C.M."/>
            <person name="Hansel C.M."/>
        </authorList>
    </citation>
    <scope>NUCLEOTIDE SEQUENCE [LARGE SCALE GENOMIC DNA]</scope>
    <source>
        <strain evidence="2 4">SRC1lrK2f</strain>
    </source>
</reference>
<keyword evidence="1" id="KW-0812">Transmembrane</keyword>
<evidence type="ECO:0000256" key="1">
    <source>
        <dbReference type="SAM" id="Phobius"/>
    </source>
</evidence>
<name>A0A177E3E8_ALTAL</name>
<reference evidence="3" key="3">
    <citation type="journal article" date="2019" name="J. ISSAAS">
        <title>Genomics, evolutionary history and diagnostics of the Alternaria alternata species group including apple and Asian pear pathotypes.</title>
        <authorList>
            <person name="Armitage A.D."/>
            <person name="Cockerton H.M."/>
            <person name="Sreenivasaprasad S."/>
            <person name="Woodhall J."/>
            <person name="Lane C."/>
            <person name="Harrison R.J."/>
            <person name="Clarkson J.P."/>
        </authorList>
    </citation>
    <scope>NUCLEOTIDE SEQUENCE</scope>
    <source>
        <strain evidence="3">FERA 1177</strain>
    </source>
</reference>
<keyword evidence="1" id="KW-0472">Membrane</keyword>
<evidence type="ECO:0000313" key="2">
    <source>
        <dbReference type="EMBL" id="OAG26484.1"/>
    </source>
</evidence>
<sequence length="200" mass="22024">MALSTEQNQMRFLAIVLPSLTLCTHTLLALSFLLPGSDLDRASFSISYNVLAGSASILGLLGAVRLLPSLVSAYTIIHATTLSFVTIALVNLVLPFDFRLLNPVIPSYAVDGSSICRDIDAGFGWDDEWLEKCSTTFAVVKFGGACVGLVLMIAQWWALFSVRRWGQELGCQWETKEMDVEKASLVQEEDDMIYDEKTGF</sequence>
<dbReference type="EMBL" id="PDXD01000050">
    <property type="protein sequence ID" value="RYN68186.1"/>
    <property type="molecule type" value="Genomic_DNA"/>
</dbReference>
<dbReference type="VEuPathDB" id="FungiDB:CC77DRAFT_924813"/>
<dbReference type="RefSeq" id="XP_018391905.1">
    <property type="nucleotide sequence ID" value="XM_018533822.1"/>
</dbReference>
<dbReference type="Proteomes" id="UP000077248">
    <property type="component" value="Unassembled WGS sequence"/>
</dbReference>
<feature type="transmembrane region" description="Helical" evidence="1">
    <location>
        <begin position="12"/>
        <end position="34"/>
    </location>
</feature>
<feature type="transmembrane region" description="Helical" evidence="1">
    <location>
        <begin position="138"/>
        <end position="159"/>
    </location>
</feature>
<evidence type="ECO:0000313" key="5">
    <source>
        <dbReference type="Proteomes" id="UP000291422"/>
    </source>
</evidence>